<keyword evidence="1" id="KW-0472">Membrane</keyword>
<feature type="transmembrane region" description="Helical" evidence="1">
    <location>
        <begin position="251"/>
        <end position="272"/>
    </location>
</feature>
<feature type="transmembrane region" description="Helical" evidence="1">
    <location>
        <begin position="49"/>
        <end position="69"/>
    </location>
</feature>
<proteinExistence type="predicted"/>
<keyword evidence="1" id="KW-0812">Transmembrane</keyword>
<dbReference type="PANTHER" id="PTHR30485">
    <property type="entry name" value="NI/FE-HYDROGENASE 1 B-TYPE CYTOCHROME SUBUNIT"/>
    <property type="match status" value="1"/>
</dbReference>
<organism evidence="2 3">
    <name type="scientific">Corynebacterium stationis</name>
    <dbReference type="NCBI Taxonomy" id="1705"/>
    <lineage>
        <taxon>Bacteria</taxon>
        <taxon>Bacillati</taxon>
        <taxon>Actinomycetota</taxon>
        <taxon>Actinomycetes</taxon>
        <taxon>Mycobacteriales</taxon>
        <taxon>Corynebacteriaceae</taxon>
        <taxon>Corynebacterium</taxon>
    </lineage>
</organism>
<dbReference type="InterPro" id="IPR051542">
    <property type="entry name" value="Hydrogenase_cytochrome"/>
</dbReference>
<feature type="transmembrane region" description="Helical" evidence="1">
    <location>
        <begin position="209"/>
        <end position="231"/>
    </location>
</feature>
<evidence type="ECO:0000256" key="1">
    <source>
        <dbReference type="SAM" id="Phobius"/>
    </source>
</evidence>
<comment type="caution">
    <text evidence="2">The sequence shown here is derived from an EMBL/GenBank/DDBJ whole genome shotgun (WGS) entry which is preliminary data.</text>
</comment>
<dbReference type="Proteomes" id="UP000076947">
    <property type="component" value="Unassembled WGS sequence"/>
</dbReference>
<reference evidence="3" key="1">
    <citation type="submission" date="2016-02" db="EMBL/GenBank/DDBJ databases">
        <authorList>
            <person name="Kaur G."/>
            <person name="Nair G.R."/>
            <person name="Mayilraj S."/>
        </authorList>
    </citation>
    <scope>NUCLEOTIDE SEQUENCE [LARGE SCALE GENOMIC DNA]</scope>
    <source>
        <strain evidence="3">GA-15</strain>
    </source>
</reference>
<keyword evidence="3" id="KW-1185">Reference proteome</keyword>
<dbReference type="STRING" id="1705.CA21670_10890"/>
<evidence type="ECO:0000313" key="3">
    <source>
        <dbReference type="Proteomes" id="UP000076947"/>
    </source>
</evidence>
<dbReference type="GO" id="GO:0020037">
    <property type="term" value="F:heme binding"/>
    <property type="evidence" value="ECO:0007669"/>
    <property type="project" value="TreeGrafter"/>
</dbReference>
<dbReference type="RefSeq" id="WP_066838711.1">
    <property type="nucleotide sequence ID" value="NZ_LSTQ01000008.1"/>
</dbReference>
<feature type="transmembrane region" description="Helical" evidence="1">
    <location>
        <begin position="161"/>
        <end position="182"/>
    </location>
</feature>
<feature type="transmembrane region" description="Helical" evidence="1">
    <location>
        <begin position="90"/>
        <end position="117"/>
    </location>
</feature>
<dbReference type="GO" id="GO:0009055">
    <property type="term" value="F:electron transfer activity"/>
    <property type="evidence" value="ECO:0007669"/>
    <property type="project" value="InterPro"/>
</dbReference>
<dbReference type="AlphaFoldDB" id="A0A177IQB2"/>
<gene>
    <name evidence="2" type="ORF">AYJ05_06735</name>
</gene>
<dbReference type="SUPFAM" id="SSF81342">
    <property type="entry name" value="Transmembrane di-heme cytochromes"/>
    <property type="match status" value="1"/>
</dbReference>
<dbReference type="Gene3D" id="1.20.950.20">
    <property type="entry name" value="Transmembrane di-heme cytochromes, Chain C"/>
    <property type="match status" value="1"/>
</dbReference>
<keyword evidence="1" id="KW-1133">Transmembrane helix</keyword>
<name>A0A177IQB2_9CORY</name>
<dbReference type="EMBL" id="LSTQ01000008">
    <property type="protein sequence ID" value="OAH30431.1"/>
    <property type="molecule type" value="Genomic_DNA"/>
</dbReference>
<protein>
    <submittedName>
        <fullName evidence="2">Uncharacterized protein</fullName>
    </submittedName>
</protein>
<accession>A0A177IQB2</accession>
<sequence length="290" mass="32779">MIIGLAVLLALAVFGARYFFSTDFGADFLNRYDGHSSLPESAPVGIPAWLSWQHFFNLFFMVLIIRTGLQIRYERKPSAYVTPKLSKKKISLTMWFHLSLDILWVVNGLIFIILLFVTGHWMRVVPTSWDVFPNALSAGLQYLTLDWPTENGWVNYNALQLLSYFVTIFIAAPLAIISGFRLSSFWSKKWTKASHFYPAPVARKLHLPVMLYFVIFIVIHVVLVVSTGMLRNLNSMFAAQGDVDPSVYANNWTGFFFFLGALVVIAAAWVAARPMVLAPVARLFGKVTAR</sequence>
<dbReference type="GO" id="GO:0022904">
    <property type="term" value="P:respiratory electron transport chain"/>
    <property type="evidence" value="ECO:0007669"/>
    <property type="project" value="InterPro"/>
</dbReference>
<dbReference type="GO" id="GO:0005886">
    <property type="term" value="C:plasma membrane"/>
    <property type="evidence" value="ECO:0007669"/>
    <property type="project" value="UniProtKB-SubCell"/>
</dbReference>
<dbReference type="InterPro" id="IPR016174">
    <property type="entry name" value="Di-haem_cyt_TM"/>
</dbReference>
<dbReference type="PANTHER" id="PTHR30485:SF0">
    <property type="entry name" value="NI_FE-HYDROGENASE 1 B-TYPE CYTOCHROME SUBUNIT-RELATED"/>
    <property type="match status" value="1"/>
</dbReference>
<evidence type="ECO:0000313" key="2">
    <source>
        <dbReference type="EMBL" id="OAH30431.1"/>
    </source>
</evidence>